<dbReference type="InterPro" id="IPR008920">
    <property type="entry name" value="TF_FadR/GntR_C"/>
</dbReference>
<dbReference type="KEGG" id="smic:SmB9_16730"/>
<evidence type="ECO:0000313" key="7">
    <source>
        <dbReference type="Proteomes" id="UP000275727"/>
    </source>
</evidence>
<gene>
    <name evidence="6" type="ORF">DFR51_0642</name>
    <name evidence="5" type="ORF">SmB9_16730</name>
</gene>
<dbReference type="Gene3D" id="1.20.120.530">
    <property type="entry name" value="GntR ligand-binding domain-like"/>
    <property type="match status" value="1"/>
</dbReference>
<evidence type="ECO:0000313" key="8">
    <source>
        <dbReference type="Proteomes" id="UP000276029"/>
    </source>
</evidence>
<evidence type="ECO:0000313" key="6">
    <source>
        <dbReference type="EMBL" id="RKS91094.1"/>
    </source>
</evidence>
<dbReference type="AlphaFoldDB" id="A0AAD1G0V2"/>
<reference evidence="5 7" key="1">
    <citation type="submission" date="2018-06" db="EMBL/GenBank/DDBJ databases">
        <title>Complete Genome Sequence of the Microcystin-Degrading Bacterium Sphingosinicella microcystinivorans Strain B-9.</title>
        <authorList>
            <person name="Jin H."/>
            <person name="Nishizawa T."/>
            <person name="Guo Y."/>
            <person name="Nishizawa A."/>
            <person name="Park H."/>
            <person name="Kato H."/>
            <person name="Tsuji K."/>
            <person name="Harada K."/>
        </authorList>
    </citation>
    <scope>NUCLEOTIDE SEQUENCE [LARGE SCALE GENOMIC DNA]</scope>
    <source>
        <strain evidence="5 7">B9</strain>
    </source>
</reference>
<dbReference type="InterPro" id="IPR011711">
    <property type="entry name" value="GntR_C"/>
</dbReference>
<dbReference type="SUPFAM" id="SSF46785">
    <property type="entry name" value="Winged helix' DNA-binding domain"/>
    <property type="match status" value="1"/>
</dbReference>
<reference evidence="6 8" key="2">
    <citation type="submission" date="2018-10" db="EMBL/GenBank/DDBJ databases">
        <title>Genomic Encyclopedia of Type Strains, Phase IV (KMG-IV): sequencing the most valuable type-strain genomes for metagenomic binning, comparative biology and taxonomic classification.</title>
        <authorList>
            <person name="Goeker M."/>
        </authorList>
    </citation>
    <scope>NUCLEOTIDE SEQUENCE [LARGE SCALE GENOMIC DNA]</scope>
    <source>
        <strain evidence="6 8">DSM 19791</strain>
    </source>
</reference>
<proteinExistence type="predicted"/>
<organism evidence="5 7">
    <name type="scientific">Sphingosinicella microcystinivorans</name>
    <dbReference type="NCBI Taxonomy" id="335406"/>
    <lineage>
        <taxon>Bacteria</taxon>
        <taxon>Pseudomonadati</taxon>
        <taxon>Pseudomonadota</taxon>
        <taxon>Alphaproteobacteria</taxon>
        <taxon>Sphingomonadales</taxon>
        <taxon>Sphingosinicellaceae</taxon>
        <taxon>Sphingosinicella</taxon>
    </lineage>
</organism>
<dbReference type="InterPro" id="IPR036388">
    <property type="entry name" value="WH-like_DNA-bd_sf"/>
</dbReference>
<dbReference type="Pfam" id="PF00392">
    <property type="entry name" value="GntR"/>
    <property type="match status" value="1"/>
</dbReference>
<dbReference type="Pfam" id="PF07729">
    <property type="entry name" value="FCD"/>
    <property type="match status" value="1"/>
</dbReference>
<dbReference type="SMART" id="SM00895">
    <property type="entry name" value="FCD"/>
    <property type="match status" value="1"/>
</dbReference>
<evidence type="ECO:0000256" key="3">
    <source>
        <dbReference type="ARBA" id="ARBA00023163"/>
    </source>
</evidence>
<dbReference type="GO" id="GO:0003677">
    <property type="term" value="F:DNA binding"/>
    <property type="evidence" value="ECO:0007669"/>
    <property type="project" value="UniProtKB-KW"/>
</dbReference>
<keyword evidence="8" id="KW-1185">Reference proteome</keyword>
<keyword evidence="2" id="KW-0238">DNA-binding</keyword>
<dbReference type="EMBL" id="RBWX01000007">
    <property type="protein sequence ID" value="RKS91094.1"/>
    <property type="molecule type" value="Genomic_DNA"/>
</dbReference>
<dbReference type="PANTHER" id="PTHR43537">
    <property type="entry name" value="TRANSCRIPTIONAL REGULATOR, GNTR FAMILY"/>
    <property type="match status" value="1"/>
</dbReference>
<dbReference type="RefSeq" id="WP_160119137.1">
    <property type="nucleotide sequence ID" value="NZ_AP018711.1"/>
</dbReference>
<evidence type="ECO:0000259" key="4">
    <source>
        <dbReference type="PROSITE" id="PS50949"/>
    </source>
</evidence>
<accession>A0AAD1G0V2</accession>
<dbReference type="SMART" id="SM00345">
    <property type="entry name" value="HTH_GNTR"/>
    <property type="match status" value="1"/>
</dbReference>
<dbReference type="PANTHER" id="PTHR43537:SF39">
    <property type="entry name" value="HTH-TYPE TRANSCRIPTIONAL REGULATOR MCBR"/>
    <property type="match status" value="1"/>
</dbReference>
<evidence type="ECO:0000256" key="1">
    <source>
        <dbReference type="ARBA" id="ARBA00023015"/>
    </source>
</evidence>
<feature type="domain" description="HTH gntR-type" evidence="4">
    <location>
        <begin position="16"/>
        <end position="83"/>
    </location>
</feature>
<dbReference type="Gene3D" id="1.10.10.10">
    <property type="entry name" value="Winged helix-like DNA-binding domain superfamily/Winged helix DNA-binding domain"/>
    <property type="match status" value="1"/>
</dbReference>
<evidence type="ECO:0000313" key="5">
    <source>
        <dbReference type="EMBL" id="BBE34015.1"/>
    </source>
</evidence>
<dbReference type="Proteomes" id="UP000275727">
    <property type="component" value="Chromosome"/>
</dbReference>
<evidence type="ECO:0000256" key="2">
    <source>
        <dbReference type="ARBA" id="ARBA00023125"/>
    </source>
</evidence>
<dbReference type="InterPro" id="IPR000524">
    <property type="entry name" value="Tscrpt_reg_HTH_GntR"/>
</dbReference>
<dbReference type="PROSITE" id="PS50949">
    <property type="entry name" value="HTH_GNTR"/>
    <property type="match status" value="1"/>
</dbReference>
<dbReference type="Proteomes" id="UP000276029">
    <property type="component" value="Unassembled WGS sequence"/>
</dbReference>
<protein>
    <submittedName>
        <fullName evidence="5">GntR family transcriptional regulator</fullName>
    </submittedName>
</protein>
<keyword evidence="3" id="KW-0804">Transcription</keyword>
<dbReference type="GO" id="GO:0003700">
    <property type="term" value="F:DNA-binding transcription factor activity"/>
    <property type="evidence" value="ECO:0007669"/>
    <property type="project" value="InterPro"/>
</dbReference>
<dbReference type="EMBL" id="AP018711">
    <property type="protein sequence ID" value="BBE34015.1"/>
    <property type="molecule type" value="Genomic_DNA"/>
</dbReference>
<keyword evidence="1" id="KW-0805">Transcription regulation</keyword>
<dbReference type="InterPro" id="IPR036390">
    <property type="entry name" value="WH_DNA-bd_sf"/>
</dbReference>
<name>A0AAD1G0V2_SPHMI</name>
<dbReference type="SUPFAM" id="SSF48008">
    <property type="entry name" value="GntR ligand-binding domain-like"/>
    <property type="match status" value="1"/>
</dbReference>
<sequence length="233" mass="26422">MVDRWVAPKVGRVKGYTLRELAYGELRAALLSGRFAPGEAITVRELAEMMQLGFMPVREGVQQLASQGALEFLPNRSVRVPVYRLEEVRKIYEARILIECYAVEQAAKHITPEQVAALNEGLQEMFTRAADTEARDKLKANYDFHFQIYEACGSSYIVEMIERLWLRIGPLHISVFNSAPADRDDFLSVQPQHVELVNALRVHDAAHAKEIMLSLLEKSLAWYERHAADLLAA</sequence>